<dbReference type="SUPFAM" id="SSF52096">
    <property type="entry name" value="ClpP/crotonase"/>
    <property type="match status" value="1"/>
</dbReference>
<dbReference type="Pfam" id="PF00378">
    <property type="entry name" value="ECH_1"/>
    <property type="match status" value="1"/>
</dbReference>
<dbReference type="Gene3D" id="6.20.390.30">
    <property type="match status" value="1"/>
</dbReference>
<dbReference type="PANTHER" id="PTHR11941">
    <property type="entry name" value="ENOYL-COA HYDRATASE-RELATED"/>
    <property type="match status" value="1"/>
</dbReference>
<evidence type="ECO:0000256" key="2">
    <source>
        <dbReference type="RuleBase" id="RU003707"/>
    </source>
</evidence>
<accession>A0ABS1CF07</accession>
<proteinExistence type="inferred from homology"/>
<dbReference type="InterPro" id="IPR029045">
    <property type="entry name" value="ClpP/crotonase-like_dom_sf"/>
</dbReference>
<reference evidence="3 4" key="1">
    <citation type="journal article" date="2020" name="Microorganisms">
        <title>Osmotic Adaptation and Compatible Solute Biosynthesis of Phototrophic Bacteria as Revealed from Genome Analyses.</title>
        <authorList>
            <person name="Imhoff J.F."/>
            <person name="Rahn T."/>
            <person name="Kunzel S."/>
            <person name="Keller A."/>
            <person name="Neulinger S.C."/>
        </authorList>
    </citation>
    <scope>NUCLEOTIDE SEQUENCE [LARGE SCALE GENOMIC DNA]</scope>
    <source>
        <strain evidence="3 4">DSM 6210</strain>
    </source>
</reference>
<evidence type="ECO:0000256" key="1">
    <source>
        <dbReference type="ARBA" id="ARBA00005254"/>
    </source>
</evidence>
<dbReference type="RefSeq" id="WP_200235386.1">
    <property type="nucleotide sequence ID" value="NZ_NRRV01000012.1"/>
</dbReference>
<keyword evidence="4" id="KW-1185">Reference proteome</keyword>
<gene>
    <name evidence="3" type="ORF">CKO31_06950</name>
</gene>
<dbReference type="InterPro" id="IPR018376">
    <property type="entry name" value="Enoyl-CoA_hyd/isom_CS"/>
</dbReference>
<sequence>MSTVATIIDRTPATPAYRQLQVHLDQHHHIAWCYMQPAERPCFTIAVLDELNHWVDHLSDNAERLGMRYHVTASTIPGTFNLGGDLDLFGSLVQAQDRAGLLAYGRKCIDALYGNIQHFGSPVTTISLVQGSALGGGFETALSSDVLIAERGAQMGFPEILFNLFPGMGAYSLLSRKLGAKQAERMILSGNLYSAEDLHEMGLVDVLAQPGEGDLAVYEYVKRENRARNGFRALRRVRDTLDPISYQELLDTVEIWVDTALSLDQRDLRMMQRLVSRQHQRGAAAA</sequence>
<organism evidence="3 4">
    <name type="scientific">Thiohalocapsa halophila</name>
    <dbReference type="NCBI Taxonomy" id="69359"/>
    <lineage>
        <taxon>Bacteria</taxon>
        <taxon>Pseudomonadati</taxon>
        <taxon>Pseudomonadota</taxon>
        <taxon>Gammaproteobacteria</taxon>
        <taxon>Chromatiales</taxon>
        <taxon>Chromatiaceae</taxon>
        <taxon>Thiohalocapsa</taxon>
    </lineage>
</organism>
<dbReference type="EMBL" id="NRRV01000012">
    <property type="protein sequence ID" value="MBK1630487.1"/>
    <property type="molecule type" value="Genomic_DNA"/>
</dbReference>
<comment type="similarity">
    <text evidence="1 2">Belongs to the enoyl-CoA hydratase/isomerase family.</text>
</comment>
<dbReference type="Gene3D" id="3.90.226.10">
    <property type="entry name" value="2-enoyl-CoA Hydratase, Chain A, domain 1"/>
    <property type="match status" value="1"/>
</dbReference>
<dbReference type="PANTHER" id="PTHR11941:SF54">
    <property type="entry name" value="ENOYL-COA HYDRATASE, MITOCHONDRIAL"/>
    <property type="match status" value="1"/>
</dbReference>
<dbReference type="InterPro" id="IPR001753">
    <property type="entry name" value="Enoyl-CoA_hydra/iso"/>
</dbReference>
<dbReference type="CDD" id="cd06558">
    <property type="entry name" value="crotonase-like"/>
    <property type="match status" value="1"/>
</dbReference>
<evidence type="ECO:0000313" key="4">
    <source>
        <dbReference type="Proteomes" id="UP000748752"/>
    </source>
</evidence>
<comment type="caution">
    <text evidence="3">The sequence shown here is derived from an EMBL/GenBank/DDBJ whole genome shotgun (WGS) entry which is preliminary data.</text>
</comment>
<dbReference type="NCBIfam" id="NF006452">
    <property type="entry name" value="PRK08788.1"/>
    <property type="match status" value="1"/>
</dbReference>
<evidence type="ECO:0000313" key="3">
    <source>
        <dbReference type="EMBL" id="MBK1630487.1"/>
    </source>
</evidence>
<dbReference type="Proteomes" id="UP000748752">
    <property type="component" value="Unassembled WGS sequence"/>
</dbReference>
<name>A0ABS1CF07_9GAMM</name>
<protein>
    <submittedName>
        <fullName evidence="3">Enoyl-CoA hydratase</fullName>
    </submittedName>
</protein>
<dbReference type="PROSITE" id="PS00166">
    <property type="entry name" value="ENOYL_COA_HYDRATASE"/>
    <property type="match status" value="1"/>
</dbReference>